<dbReference type="Proteomes" id="UP001148614">
    <property type="component" value="Unassembled WGS sequence"/>
</dbReference>
<accession>A0A9W8TJV4</accession>
<dbReference type="PANTHER" id="PTHR10622:SF10">
    <property type="entry name" value="HET DOMAIN-CONTAINING PROTEIN"/>
    <property type="match status" value="1"/>
</dbReference>
<keyword evidence="4" id="KW-1185">Reference proteome</keyword>
<dbReference type="InterPro" id="IPR058525">
    <property type="entry name" value="DUF8212"/>
</dbReference>
<evidence type="ECO:0000259" key="1">
    <source>
        <dbReference type="Pfam" id="PF06985"/>
    </source>
</evidence>
<feature type="domain" description="DUF8212" evidence="2">
    <location>
        <begin position="225"/>
        <end position="325"/>
    </location>
</feature>
<protein>
    <recommendedName>
        <fullName evidence="5">Heterokaryon incompatibility domain-containing protein</fullName>
    </recommendedName>
</protein>
<name>A0A9W8TJV4_9PEZI</name>
<evidence type="ECO:0008006" key="5">
    <source>
        <dbReference type="Google" id="ProtNLM"/>
    </source>
</evidence>
<dbReference type="AlphaFoldDB" id="A0A9W8TJV4"/>
<dbReference type="Pfam" id="PF06985">
    <property type="entry name" value="HET"/>
    <property type="match status" value="1"/>
</dbReference>
<dbReference type="EMBL" id="JANPWZ010001980">
    <property type="protein sequence ID" value="KAJ3561952.1"/>
    <property type="molecule type" value="Genomic_DNA"/>
</dbReference>
<organism evidence="3 4">
    <name type="scientific">Xylaria arbuscula</name>
    <dbReference type="NCBI Taxonomy" id="114810"/>
    <lineage>
        <taxon>Eukaryota</taxon>
        <taxon>Fungi</taxon>
        <taxon>Dikarya</taxon>
        <taxon>Ascomycota</taxon>
        <taxon>Pezizomycotina</taxon>
        <taxon>Sordariomycetes</taxon>
        <taxon>Xylariomycetidae</taxon>
        <taxon>Xylariales</taxon>
        <taxon>Xylariaceae</taxon>
        <taxon>Xylaria</taxon>
    </lineage>
</organism>
<comment type="caution">
    <text evidence="3">The sequence shown here is derived from an EMBL/GenBank/DDBJ whole genome shotgun (WGS) entry which is preliminary data.</text>
</comment>
<sequence>MRLLNAHTRRIEEFVCADDVEEFAILSHRWGKEEITLQDWNNLSTAELGEKEGYHKIDHCCKQAIEDGYNWIWMDTCCIDKTSSSELSEAINSMFRWYQDAAICYAYLADVLDDTTGDSLLPALLQSQWFTRGWTLQELLAPREVVFFSKNWNKLTTKLTSVDILSTVTGIESIYLEGEPLEDASAAKKMSWASSRRTTRIEDIAYCLLGIFDVNMPLIYGEGKKAFRRLQEEIMKANPEDHTLFAWGALVENTTDVPYLIMDESEAAKLDDIPWDAEKVTPPLSGLLAESPADFKDSGGFKTSNIATKFYKHAPRGIITSLPQIQDKMIRIQLPVKYDLYQSVCYWEQPQIATVRNISVAILLCFNEKSPGFLPAIFLRSCSERSSFNRTREICHKYTRLPTTLKPNIFNHRNMLNIGPQRPLRIQSGDIMLRRYIWGKDTETIGWRSMSEGQTIPEGVIKMRGTKNGPICLLYNRNCTVSCRHAFGVKFERVEMEDEQGQGISVSLVPMDNGPPEGAKYKPITPDFDIKWNPRSQCMRCDVLPGFRKVLAMPSNSVEFDILPFPVITVKAERVPLSGKGYAADAFVDVLDLVIGERMLPYHPASGHETQNKKGHEYD</sequence>
<reference evidence="3" key="1">
    <citation type="submission" date="2022-07" db="EMBL/GenBank/DDBJ databases">
        <title>Genome Sequence of Xylaria arbuscula.</title>
        <authorList>
            <person name="Buettner E."/>
        </authorList>
    </citation>
    <scope>NUCLEOTIDE SEQUENCE</scope>
    <source>
        <strain evidence="3">VT107</strain>
    </source>
</reference>
<proteinExistence type="predicted"/>
<evidence type="ECO:0000313" key="4">
    <source>
        <dbReference type="Proteomes" id="UP001148614"/>
    </source>
</evidence>
<dbReference type="Pfam" id="PF26640">
    <property type="entry name" value="DUF8212"/>
    <property type="match status" value="1"/>
</dbReference>
<evidence type="ECO:0000259" key="2">
    <source>
        <dbReference type="Pfam" id="PF26640"/>
    </source>
</evidence>
<dbReference type="InterPro" id="IPR010730">
    <property type="entry name" value="HET"/>
</dbReference>
<evidence type="ECO:0000313" key="3">
    <source>
        <dbReference type="EMBL" id="KAJ3561952.1"/>
    </source>
</evidence>
<dbReference type="PANTHER" id="PTHR10622">
    <property type="entry name" value="HET DOMAIN-CONTAINING PROTEIN"/>
    <property type="match status" value="1"/>
</dbReference>
<gene>
    <name evidence="3" type="ORF">NPX13_g8748</name>
</gene>
<feature type="domain" description="Heterokaryon incompatibility" evidence="1">
    <location>
        <begin position="23"/>
        <end position="114"/>
    </location>
</feature>
<dbReference type="VEuPathDB" id="FungiDB:F4678DRAFT_313715"/>